<evidence type="ECO:0000313" key="2">
    <source>
        <dbReference type="Proteomes" id="UP000183832"/>
    </source>
</evidence>
<keyword evidence="2" id="KW-1185">Reference proteome</keyword>
<sequence length="112" mass="12979">MKPLATSPLPKDKSTIFVSDLCSICFLPNSGCLFFGHCFAIEESSKNRKPKFHRFIYERFKKCFRTQCFNRELMGKLLLYVMAIRGLSSPLNNTIKKERGIRNEIVARRVLS</sequence>
<name>A0A1J1IJD4_9DIPT</name>
<organism evidence="1 2">
    <name type="scientific">Clunio marinus</name>
    <dbReference type="NCBI Taxonomy" id="568069"/>
    <lineage>
        <taxon>Eukaryota</taxon>
        <taxon>Metazoa</taxon>
        <taxon>Ecdysozoa</taxon>
        <taxon>Arthropoda</taxon>
        <taxon>Hexapoda</taxon>
        <taxon>Insecta</taxon>
        <taxon>Pterygota</taxon>
        <taxon>Neoptera</taxon>
        <taxon>Endopterygota</taxon>
        <taxon>Diptera</taxon>
        <taxon>Nematocera</taxon>
        <taxon>Chironomoidea</taxon>
        <taxon>Chironomidae</taxon>
        <taxon>Clunio</taxon>
    </lineage>
</organism>
<proteinExistence type="predicted"/>
<evidence type="ECO:0000313" key="1">
    <source>
        <dbReference type="EMBL" id="CRK99652.1"/>
    </source>
</evidence>
<dbReference type="EMBL" id="CVRI01000052">
    <property type="protein sequence ID" value="CRK99652.1"/>
    <property type="molecule type" value="Genomic_DNA"/>
</dbReference>
<reference evidence="1 2" key="1">
    <citation type="submission" date="2015-04" db="EMBL/GenBank/DDBJ databases">
        <authorList>
            <person name="Syromyatnikov M.Y."/>
            <person name="Popov V.N."/>
        </authorList>
    </citation>
    <scope>NUCLEOTIDE SEQUENCE [LARGE SCALE GENOMIC DNA]</scope>
</reference>
<dbReference type="AlphaFoldDB" id="A0A1J1IJD4"/>
<dbReference type="Proteomes" id="UP000183832">
    <property type="component" value="Unassembled WGS sequence"/>
</dbReference>
<accession>A0A1J1IJD4</accession>
<gene>
    <name evidence="1" type="ORF">CLUMA_CG013027</name>
</gene>
<protein>
    <submittedName>
        <fullName evidence="1">CLUMA_CG013027, isoform A</fullName>
    </submittedName>
</protein>